<gene>
    <name evidence="2" type="ORF">LAL4801_06162</name>
</gene>
<feature type="region of interest" description="Disordered" evidence="1">
    <location>
        <begin position="56"/>
        <end position="119"/>
    </location>
</feature>
<sequence length="119" mass="12782">MTAVAEIFRFVQAKKAFIEALDAVAKDPSESNIEAAAQAGAARVEAKATLDAKKAEVKARDVSRKTEEEARMKSANGEEVARKTKAPKWLPSRPKAPSRSGPIFTKTKPSGPDRGGMSR</sequence>
<evidence type="ECO:0000256" key="1">
    <source>
        <dbReference type="SAM" id="MobiDB-lite"/>
    </source>
</evidence>
<evidence type="ECO:0000313" key="3">
    <source>
        <dbReference type="Proteomes" id="UP000048926"/>
    </source>
</evidence>
<name>A0A0M6YFV2_9HYPH</name>
<feature type="compositionally biased region" description="Basic and acidic residues" evidence="1">
    <location>
        <begin position="56"/>
        <end position="72"/>
    </location>
</feature>
<reference evidence="3" key="1">
    <citation type="submission" date="2015-07" db="EMBL/GenBank/DDBJ databases">
        <authorList>
            <person name="Rodrigo-Torres Lidia"/>
            <person name="Arahal R.David."/>
        </authorList>
    </citation>
    <scope>NUCLEOTIDE SEQUENCE [LARGE SCALE GENOMIC DNA]</scope>
    <source>
        <strain evidence="3">CECT 4801</strain>
    </source>
</reference>
<accession>A0A0M6YFV2</accession>
<proteinExistence type="predicted"/>
<evidence type="ECO:0000313" key="2">
    <source>
        <dbReference type="EMBL" id="CTQ47700.1"/>
    </source>
</evidence>
<dbReference type="RefSeq" id="WP_055661699.1">
    <property type="nucleotide sequence ID" value="NZ_CXST01000014.1"/>
</dbReference>
<dbReference type="EMBL" id="CXST01000014">
    <property type="protein sequence ID" value="CTQ47700.1"/>
    <property type="molecule type" value="Genomic_DNA"/>
</dbReference>
<protein>
    <submittedName>
        <fullName evidence="2">Uncharacterized protein</fullName>
    </submittedName>
</protein>
<dbReference type="AlphaFoldDB" id="A0A0M6YFV2"/>
<dbReference type="Proteomes" id="UP000048926">
    <property type="component" value="Unassembled WGS sequence"/>
</dbReference>
<organism evidence="2 3">
    <name type="scientific">Roseibium aggregatum</name>
    <dbReference type="NCBI Taxonomy" id="187304"/>
    <lineage>
        <taxon>Bacteria</taxon>
        <taxon>Pseudomonadati</taxon>
        <taxon>Pseudomonadota</taxon>
        <taxon>Alphaproteobacteria</taxon>
        <taxon>Hyphomicrobiales</taxon>
        <taxon>Stappiaceae</taxon>
        <taxon>Roseibium</taxon>
    </lineage>
</organism>
<keyword evidence="3" id="KW-1185">Reference proteome</keyword>